<keyword evidence="4" id="KW-0573">Peptidoglycan synthesis</keyword>
<dbReference type="OrthoDB" id="9785911at2"/>
<dbReference type="GO" id="GO:0009252">
    <property type="term" value="P:peptidoglycan biosynthetic process"/>
    <property type="evidence" value="ECO:0007669"/>
    <property type="project" value="UniProtKB-KW"/>
</dbReference>
<evidence type="ECO:0000256" key="3">
    <source>
        <dbReference type="ARBA" id="ARBA00022960"/>
    </source>
</evidence>
<evidence type="ECO:0000313" key="8">
    <source>
        <dbReference type="EMBL" id="ALA60751.1"/>
    </source>
</evidence>
<evidence type="ECO:0000256" key="6">
    <source>
        <dbReference type="ARBA" id="ARBA00023316"/>
    </source>
</evidence>
<organism evidence="8 9">
    <name type="scientific">Nitrospira moscoviensis</name>
    <dbReference type="NCBI Taxonomy" id="42253"/>
    <lineage>
        <taxon>Bacteria</taxon>
        <taxon>Pseudomonadati</taxon>
        <taxon>Nitrospirota</taxon>
        <taxon>Nitrospiria</taxon>
        <taxon>Nitrospirales</taxon>
        <taxon>Nitrospiraceae</taxon>
        <taxon>Nitrospira</taxon>
    </lineage>
</organism>
<dbReference type="GO" id="GO:0008360">
    <property type="term" value="P:regulation of cell shape"/>
    <property type="evidence" value="ECO:0007669"/>
    <property type="project" value="UniProtKB-KW"/>
</dbReference>
<keyword evidence="9" id="KW-1185">Reference proteome</keyword>
<name>A0A0K2GII2_NITMO</name>
<dbReference type="STRING" id="42253.NITMOv2_4376"/>
<keyword evidence="6" id="KW-0961">Cell wall biogenesis/degradation</keyword>
<dbReference type="Pfam" id="PF13480">
    <property type="entry name" value="Acetyltransf_6"/>
    <property type="match status" value="1"/>
</dbReference>
<evidence type="ECO:0000256" key="1">
    <source>
        <dbReference type="ARBA" id="ARBA00009943"/>
    </source>
</evidence>
<sequence>MNADFISHDDARWRQFLKNTKHDCYHLPEYAEIAAADEDALPTAFYAEDGQAACLIPLLVRPIPAALNAPADWFDCASPYGYSGIVTSPSEERWEPFLDAFRSAARARGIVSAFIRLHPLFPLHREALEPAGRLVRHGRTVFIDLSTPKESVWLQVSSNHRRNIRRLVRSGFQCSLDEWSRLPEFVDMYHATMRRVGAPQSYFFSPRYFESLRDKLGPRVHLACVLSPSGELAAGSLLIVTEGIVEYHLGGSADRYLPLAPSKLAMDFIWRWSQEQAYDILHLGGGVGAVEDSLFHFKAGFSPARGEFYTYRLVIDERKHAALQQMAHSVRRAAANGDFFPAYRCLPNGPPAMPRSESPQSVTLSGC</sequence>
<dbReference type="EMBL" id="CP011801">
    <property type="protein sequence ID" value="ALA60751.1"/>
    <property type="molecule type" value="Genomic_DNA"/>
</dbReference>
<dbReference type="RefSeq" id="WP_053381558.1">
    <property type="nucleotide sequence ID" value="NZ_CP011801.1"/>
</dbReference>
<keyword evidence="2" id="KW-0808">Transferase</keyword>
<dbReference type="PATRIC" id="fig|42253.5.peg.4318"/>
<dbReference type="GO" id="GO:0016755">
    <property type="term" value="F:aminoacyltransferase activity"/>
    <property type="evidence" value="ECO:0007669"/>
    <property type="project" value="InterPro"/>
</dbReference>
<dbReference type="InterPro" id="IPR038740">
    <property type="entry name" value="BioF2-like_GNAT_dom"/>
</dbReference>
<evidence type="ECO:0000259" key="7">
    <source>
        <dbReference type="Pfam" id="PF13480"/>
    </source>
</evidence>
<evidence type="ECO:0000256" key="5">
    <source>
        <dbReference type="ARBA" id="ARBA00023315"/>
    </source>
</evidence>
<gene>
    <name evidence="8" type="ORF">NITMOv2_4376</name>
</gene>
<dbReference type="PANTHER" id="PTHR36174">
    <property type="entry name" value="LIPID II:GLYCINE GLYCYLTRANSFERASE"/>
    <property type="match status" value="1"/>
</dbReference>
<dbReference type="InterPro" id="IPR050644">
    <property type="entry name" value="PG_Glycine_Bridge_Synth"/>
</dbReference>
<protein>
    <recommendedName>
        <fullName evidence="7">BioF2-like acetyltransferase domain-containing protein</fullName>
    </recommendedName>
</protein>
<dbReference type="InterPro" id="IPR016181">
    <property type="entry name" value="Acyl_CoA_acyltransferase"/>
</dbReference>
<dbReference type="KEGG" id="nmv:NITMOv2_4376"/>
<reference evidence="8 9" key="1">
    <citation type="journal article" date="2015" name="Proc. Natl. Acad. Sci. U.S.A.">
        <title>Expanded metabolic versatility of ubiquitous nitrite-oxidizing bacteria from the genus Nitrospira.</title>
        <authorList>
            <person name="Koch H."/>
            <person name="Lucker S."/>
            <person name="Albertsen M."/>
            <person name="Kitzinger K."/>
            <person name="Herbold C."/>
            <person name="Spieck E."/>
            <person name="Nielsen P.H."/>
            <person name="Wagner M."/>
            <person name="Daims H."/>
        </authorList>
    </citation>
    <scope>NUCLEOTIDE SEQUENCE [LARGE SCALE GENOMIC DNA]</scope>
    <source>
        <strain evidence="8 9">NSP M-1</strain>
    </source>
</reference>
<dbReference type="Proteomes" id="UP000069205">
    <property type="component" value="Chromosome"/>
</dbReference>
<dbReference type="AlphaFoldDB" id="A0A0K2GII2"/>
<evidence type="ECO:0000256" key="4">
    <source>
        <dbReference type="ARBA" id="ARBA00022984"/>
    </source>
</evidence>
<keyword evidence="5" id="KW-0012">Acyltransferase</keyword>
<dbReference type="GO" id="GO:0071555">
    <property type="term" value="P:cell wall organization"/>
    <property type="evidence" value="ECO:0007669"/>
    <property type="project" value="UniProtKB-KW"/>
</dbReference>
<dbReference type="InterPro" id="IPR003447">
    <property type="entry name" value="FEMABX"/>
</dbReference>
<evidence type="ECO:0000313" key="9">
    <source>
        <dbReference type="Proteomes" id="UP000069205"/>
    </source>
</evidence>
<dbReference type="SUPFAM" id="SSF55729">
    <property type="entry name" value="Acyl-CoA N-acyltransferases (Nat)"/>
    <property type="match status" value="1"/>
</dbReference>
<feature type="domain" description="BioF2-like acetyltransferase" evidence="7">
    <location>
        <begin position="158"/>
        <end position="286"/>
    </location>
</feature>
<dbReference type="PROSITE" id="PS51191">
    <property type="entry name" value="FEMABX"/>
    <property type="match status" value="1"/>
</dbReference>
<dbReference type="Gene3D" id="3.40.630.30">
    <property type="match status" value="1"/>
</dbReference>
<keyword evidence="3" id="KW-0133">Cell shape</keyword>
<accession>A0A0K2GII2</accession>
<proteinExistence type="inferred from homology"/>
<comment type="similarity">
    <text evidence="1">Belongs to the FemABX family.</text>
</comment>
<evidence type="ECO:0000256" key="2">
    <source>
        <dbReference type="ARBA" id="ARBA00022679"/>
    </source>
</evidence>
<dbReference type="PANTHER" id="PTHR36174:SF1">
    <property type="entry name" value="LIPID II:GLYCINE GLYCYLTRANSFERASE"/>
    <property type="match status" value="1"/>
</dbReference>